<evidence type="ECO:0000313" key="2">
    <source>
        <dbReference type="EMBL" id="KAF8759802.1"/>
    </source>
</evidence>
<dbReference type="EMBL" id="JACYCF010000002">
    <property type="protein sequence ID" value="KAF8759802.1"/>
    <property type="molecule type" value="Genomic_DNA"/>
</dbReference>
<dbReference type="AlphaFoldDB" id="A0A8H7M8C2"/>
<feature type="region of interest" description="Disordered" evidence="1">
    <location>
        <begin position="1"/>
        <end position="25"/>
    </location>
</feature>
<sequence length="201" mass="20648">MAPFGPQHQPGGGPSGGMPGGMGGMNMGMNMPSMGGAPGGMNPAMGVPGGMNPGMNVGGPNMGGMGGPPNTMNMGVNGPAVGIGANGQRPGIPRKMGVNQMPMGGVRHGELAIGSWWHLLVGQLLINRVCPPPVTCRDAATNERRHAERNGVRHARPVRHGRNDTLLSGHPTSPAHKGGWATWAQEQAARMVPEARVAWEG</sequence>
<feature type="compositionally biased region" description="Gly residues" evidence="1">
    <location>
        <begin position="10"/>
        <end position="25"/>
    </location>
</feature>
<name>A0A8H7M8C2_9AGAM</name>
<reference evidence="2" key="1">
    <citation type="submission" date="2020-09" db="EMBL/GenBank/DDBJ databases">
        <title>Comparative genome analyses of four rice-infecting Rhizoctonia solani isolates reveal extensive enrichment of homogalacturonan modification genes.</title>
        <authorList>
            <person name="Lee D.-Y."/>
            <person name="Jeon J."/>
            <person name="Kim K.-T."/>
            <person name="Cheong K."/>
            <person name="Song H."/>
            <person name="Choi G."/>
            <person name="Ko J."/>
            <person name="Opiyo S.O."/>
            <person name="Zuo S."/>
            <person name="Madhav S."/>
            <person name="Lee Y.-H."/>
            <person name="Wang G.-L."/>
        </authorList>
    </citation>
    <scope>NUCLEOTIDE SEQUENCE</scope>
    <source>
        <strain evidence="2">AG1-IA B2</strain>
    </source>
</reference>
<feature type="region of interest" description="Disordered" evidence="1">
    <location>
        <begin position="144"/>
        <end position="178"/>
    </location>
</feature>
<protein>
    <submittedName>
        <fullName evidence="2">Uncharacterized protein</fullName>
    </submittedName>
</protein>
<proteinExistence type="predicted"/>
<dbReference type="Proteomes" id="UP000614334">
    <property type="component" value="Unassembled WGS sequence"/>
</dbReference>
<accession>A0A8H7M8C2</accession>
<evidence type="ECO:0000313" key="3">
    <source>
        <dbReference type="Proteomes" id="UP000614334"/>
    </source>
</evidence>
<organism evidence="2 3">
    <name type="scientific">Rhizoctonia solani</name>
    <dbReference type="NCBI Taxonomy" id="456999"/>
    <lineage>
        <taxon>Eukaryota</taxon>
        <taxon>Fungi</taxon>
        <taxon>Dikarya</taxon>
        <taxon>Basidiomycota</taxon>
        <taxon>Agaricomycotina</taxon>
        <taxon>Agaricomycetes</taxon>
        <taxon>Cantharellales</taxon>
        <taxon>Ceratobasidiaceae</taxon>
        <taxon>Rhizoctonia</taxon>
    </lineage>
</organism>
<comment type="caution">
    <text evidence="2">The sequence shown here is derived from an EMBL/GenBank/DDBJ whole genome shotgun (WGS) entry which is preliminary data.</text>
</comment>
<evidence type="ECO:0000256" key="1">
    <source>
        <dbReference type="SAM" id="MobiDB-lite"/>
    </source>
</evidence>
<gene>
    <name evidence="2" type="ORF">RHS01_01960</name>
</gene>